<keyword evidence="2" id="KW-1185">Reference proteome</keyword>
<name>A0A151SZ21_CAJCA</name>
<evidence type="ECO:0000313" key="2">
    <source>
        <dbReference type="Proteomes" id="UP000075243"/>
    </source>
</evidence>
<dbReference type="PANTHER" id="PTHR11439:SF440">
    <property type="entry name" value="INTEGRASE CATALYTIC DOMAIN-CONTAINING PROTEIN"/>
    <property type="match status" value="1"/>
</dbReference>
<reference evidence="1 2" key="1">
    <citation type="journal article" date="2012" name="Nat. Biotechnol.">
        <title>Draft genome sequence of pigeonpea (Cajanus cajan), an orphan legume crop of resource-poor farmers.</title>
        <authorList>
            <person name="Varshney R.K."/>
            <person name="Chen W."/>
            <person name="Li Y."/>
            <person name="Bharti A.K."/>
            <person name="Saxena R.K."/>
            <person name="Schlueter J.A."/>
            <person name="Donoghue M.T."/>
            <person name="Azam S."/>
            <person name="Fan G."/>
            <person name="Whaley A.M."/>
            <person name="Farmer A.D."/>
            <person name="Sheridan J."/>
            <person name="Iwata A."/>
            <person name="Tuteja R."/>
            <person name="Penmetsa R.V."/>
            <person name="Wu W."/>
            <person name="Upadhyaya H.D."/>
            <person name="Yang S.P."/>
            <person name="Shah T."/>
            <person name="Saxena K.B."/>
            <person name="Michael T."/>
            <person name="McCombie W.R."/>
            <person name="Yang B."/>
            <person name="Zhang G."/>
            <person name="Yang H."/>
            <person name="Wang J."/>
            <person name="Spillane C."/>
            <person name="Cook D.R."/>
            <person name="May G.D."/>
            <person name="Xu X."/>
            <person name="Jackson S.A."/>
        </authorList>
    </citation>
    <scope>NUCLEOTIDE SEQUENCE [LARGE SCALE GENOMIC DNA]</scope>
    <source>
        <strain evidence="2">cv. Asha</strain>
    </source>
</reference>
<dbReference type="EMBL" id="CM003612">
    <property type="protein sequence ID" value="KYP60060.1"/>
    <property type="molecule type" value="Genomic_DNA"/>
</dbReference>
<gene>
    <name evidence="1" type="ORF">KK1_015508</name>
</gene>
<dbReference type="Proteomes" id="UP000075243">
    <property type="component" value="Chromosome 10"/>
</dbReference>
<organism evidence="1 2">
    <name type="scientific">Cajanus cajan</name>
    <name type="common">Pigeon pea</name>
    <name type="synonym">Cajanus indicus</name>
    <dbReference type="NCBI Taxonomy" id="3821"/>
    <lineage>
        <taxon>Eukaryota</taxon>
        <taxon>Viridiplantae</taxon>
        <taxon>Streptophyta</taxon>
        <taxon>Embryophyta</taxon>
        <taxon>Tracheophyta</taxon>
        <taxon>Spermatophyta</taxon>
        <taxon>Magnoliopsida</taxon>
        <taxon>eudicotyledons</taxon>
        <taxon>Gunneridae</taxon>
        <taxon>Pentapetalae</taxon>
        <taxon>rosids</taxon>
        <taxon>fabids</taxon>
        <taxon>Fabales</taxon>
        <taxon>Fabaceae</taxon>
        <taxon>Papilionoideae</taxon>
        <taxon>50 kb inversion clade</taxon>
        <taxon>NPAAA clade</taxon>
        <taxon>indigoferoid/millettioid clade</taxon>
        <taxon>Phaseoleae</taxon>
        <taxon>Cajanus</taxon>
    </lineage>
</organism>
<accession>A0A151SZ21</accession>
<dbReference type="PANTHER" id="PTHR11439">
    <property type="entry name" value="GAG-POL-RELATED RETROTRANSPOSON"/>
    <property type="match status" value="1"/>
</dbReference>
<protein>
    <submittedName>
        <fullName evidence="1">Retrovirus-related Pol polyprotein from transposon TNT 1-94</fullName>
    </submittedName>
</protein>
<evidence type="ECO:0000313" key="1">
    <source>
        <dbReference type="EMBL" id="KYP60060.1"/>
    </source>
</evidence>
<sequence>MNFSKPDIAYAVSRLSRYTHSPNQDHWEAFARLMRCLKGTMDYGIEYSGFPTILEGYNDANWIFDSDETKSASDYVFTLGDGVIAW</sequence>
<dbReference type="STRING" id="3821.A0A151SZ21"/>
<dbReference type="OMA" id="WVTDNDE"/>
<dbReference type="AlphaFoldDB" id="A0A151SZ21"/>
<proteinExistence type="predicted"/>
<dbReference type="Gramene" id="C.cajan_15070.t">
    <property type="protein sequence ID" value="C.cajan_15070.t.cds1"/>
    <property type="gene ID" value="C.cajan_15070"/>
</dbReference>